<dbReference type="Pfam" id="PF00856">
    <property type="entry name" value="SET"/>
    <property type="match status" value="2"/>
</dbReference>
<evidence type="ECO:0000259" key="15">
    <source>
        <dbReference type="PROSITE" id="PS51805"/>
    </source>
</evidence>
<proteinExistence type="predicted"/>
<keyword evidence="8" id="KW-0539">Nucleus</keyword>
<evidence type="ECO:0000256" key="5">
    <source>
        <dbReference type="ARBA" id="ARBA00022771"/>
    </source>
</evidence>
<keyword evidence="7" id="KW-0156">Chromatin regulator</keyword>
<dbReference type="InterPro" id="IPR001965">
    <property type="entry name" value="Znf_PHD"/>
</dbReference>
<comment type="caution">
    <text evidence="16">The sequence shown here is derived from an EMBL/GenBank/DDBJ whole genome shotgun (WGS) entry which is preliminary data.</text>
</comment>
<dbReference type="InterPro" id="IPR050701">
    <property type="entry name" value="Histone_Mod_Regulator"/>
</dbReference>
<dbReference type="InterPro" id="IPR011011">
    <property type="entry name" value="Znf_FYVE_PHD"/>
</dbReference>
<dbReference type="GO" id="GO:0008270">
    <property type="term" value="F:zinc ion binding"/>
    <property type="evidence" value="ECO:0007669"/>
    <property type="project" value="UniProtKB-KW"/>
</dbReference>
<dbReference type="PROSITE" id="PS50868">
    <property type="entry name" value="POST_SET"/>
    <property type="match status" value="1"/>
</dbReference>
<dbReference type="InterPro" id="IPR025780">
    <property type="entry name" value="Hist-Lys_N-MeTrfase_ATX"/>
</dbReference>
<feature type="domain" description="PWWP" evidence="13">
    <location>
        <begin position="235"/>
        <end position="304"/>
    </location>
</feature>
<dbReference type="InterPro" id="IPR003616">
    <property type="entry name" value="Post-SET_dom"/>
</dbReference>
<dbReference type="InterPro" id="IPR013083">
    <property type="entry name" value="Znf_RING/FYVE/PHD"/>
</dbReference>
<dbReference type="GO" id="GO:0048188">
    <property type="term" value="C:Set1C/COMPASS complex"/>
    <property type="evidence" value="ECO:0007669"/>
    <property type="project" value="UniProtKB-ARBA"/>
</dbReference>
<dbReference type="SUPFAM" id="SSF63763">
    <property type="entry name" value="SAND domain-like"/>
    <property type="match status" value="1"/>
</dbReference>
<feature type="domain" description="PHD-type" evidence="15">
    <location>
        <begin position="695"/>
        <end position="810"/>
    </location>
</feature>
<dbReference type="Gene3D" id="3.30.40.10">
    <property type="entry name" value="Zinc/RING finger domain, C3HC4 (zinc finger)"/>
    <property type="match status" value="2"/>
</dbReference>
<dbReference type="GO" id="GO:0006325">
    <property type="term" value="P:chromatin organization"/>
    <property type="evidence" value="ECO:0007669"/>
    <property type="project" value="UniProtKB-KW"/>
</dbReference>
<dbReference type="SUPFAM" id="SSF57903">
    <property type="entry name" value="FYVE/PHD zinc finger"/>
    <property type="match status" value="1"/>
</dbReference>
<evidence type="ECO:0000313" key="17">
    <source>
        <dbReference type="Proteomes" id="UP000237347"/>
    </source>
</evidence>
<dbReference type="PANTHER" id="PTHR13793">
    <property type="entry name" value="PHD FINGER PROTEINS"/>
    <property type="match status" value="1"/>
</dbReference>
<dbReference type="AlphaFoldDB" id="A0AAW0K0N8"/>
<dbReference type="InterPro" id="IPR034732">
    <property type="entry name" value="EPHD"/>
</dbReference>
<dbReference type="Gene3D" id="2.170.270.10">
    <property type="entry name" value="SET domain"/>
    <property type="match status" value="2"/>
</dbReference>
<evidence type="ECO:0000256" key="8">
    <source>
        <dbReference type="ARBA" id="ARBA00023242"/>
    </source>
</evidence>
<evidence type="ECO:0000256" key="4">
    <source>
        <dbReference type="ARBA" id="ARBA00022723"/>
    </source>
</evidence>
<evidence type="ECO:0000256" key="6">
    <source>
        <dbReference type="ARBA" id="ARBA00022833"/>
    </source>
</evidence>
<dbReference type="Pfam" id="PF00628">
    <property type="entry name" value="PHD"/>
    <property type="match status" value="1"/>
</dbReference>
<evidence type="ECO:0000256" key="10">
    <source>
        <dbReference type="SAM" id="MobiDB-lite"/>
    </source>
</evidence>
<evidence type="ECO:0000256" key="1">
    <source>
        <dbReference type="ARBA" id="ARBA00022603"/>
    </source>
</evidence>
<evidence type="ECO:0000259" key="11">
    <source>
        <dbReference type="PROSITE" id="PS50016"/>
    </source>
</evidence>
<organism evidence="16 17">
    <name type="scientific">Quercus suber</name>
    <name type="common">Cork oak</name>
    <dbReference type="NCBI Taxonomy" id="58331"/>
    <lineage>
        <taxon>Eukaryota</taxon>
        <taxon>Viridiplantae</taxon>
        <taxon>Streptophyta</taxon>
        <taxon>Embryophyta</taxon>
        <taxon>Tracheophyta</taxon>
        <taxon>Spermatophyta</taxon>
        <taxon>Magnoliopsida</taxon>
        <taxon>eudicotyledons</taxon>
        <taxon>Gunneridae</taxon>
        <taxon>Pentapetalae</taxon>
        <taxon>rosids</taxon>
        <taxon>fabids</taxon>
        <taxon>Fagales</taxon>
        <taxon>Fagaceae</taxon>
        <taxon>Quercus</taxon>
    </lineage>
</organism>
<feature type="domain" description="PHD-type" evidence="11">
    <location>
        <begin position="389"/>
        <end position="445"/>
    </location>
</feature>
<dbReference type="GO" id="GO:0032259">
    <property type="term" value="P:methylation"/>
    <property type="evidence" value="ECO:0007669"/>
    <property type="project" value="UniProtKB-KW"/>
</dbReference>
<protein>
    <submittedName>
        <fullName evidence="16">Histone-lysine n-methyltransferase atx3</fullName>
    </submittedName>
</protein>
<keyword evidence="5 9" id="KW-0863">Zinc-finger</keyword>
<dbReference type="Pfam" id="PF13831">
    <property type="entry name" value="PHD_2"/>
    <property type="match status" value="1"/>
</dbReference>
<dbReference type="PROSITE" id="PS51566">
    <property type="entry name" value="SAM_MT43_TRX_MLL"/>
    <property type="match status" value="1"/>
</dbReference>
<dbReference type="PANTHER" id="PTHR13793:SF92">
    <property type="entry name" value="HISTONE-LYSINE N-METHYLTRANSFERASE ATX3"/>
    <property type="match status" value="1"/>
</dbReference>
<evidence type="ECO:0000313" key="16">
    <source>
        <dbReference type="EMBL" id="KAK7832597.1"/>
    </source>
</evidence>
<dbReference type="InterPro" id="IPR019787">
    <property type="entry name" value="Znf_PHD-finger"/>
</dbReference>
<accession>A0AAW0K0N8</accession>
<evidence type="ECO:0000259" key="12">
    <source>
        <dbReference type="PROSITE" id="PS50280"/>
    </source>
</evidence>
<dbReference type="SMART" id="SM00317">
    <property type="entry name" value="SET"/>
    <property type="match status" value="1"/>
</dbReference>
<dbReference type="PROSITE" id="PS50280">
    <property type="entry name" value="SET"/>
    <property type="match status" value="1"/>
</dbReference>
<dbReference type="SUPFAM" id="SSF63748">
    <property type="entry name" value="Tudor/PWWP/MBT"/>
    <property type="match status" value="1"/>
</dbReference>
<keyword evidence="6" id="KW-0862">Zinc</keyword>
<dbReference type="PROSITE" id="PS50812">
    <property type="entry name" value="PWWP"/>
    <property type="match status" value="1"/>
</dbReference>
<dbReference type="InterPro" id="IPR010919">
    <property type="entry name" value="SAND-like_dom_sf"/>
</dbReference>
<evidence type="ECO:0000259" key="14">
    <source>
        <dbReference type="PROSITE" id="PS50868"/>
    </source>
</evidence>
<name>A0AAW0K0N8_QUESU</name>
<dbReference type="PROSITE" id="PS50016">
    <property type="entry name" value="ZF_PHD_2"/>
    <property type="match status" value="1"/>
</dbReference>
<dbReference type="InterPro" id="IPR001214">
    <property type="entry name" value="SET_dom"/>
</dbReference>
<gene>
    <name evidence="16" type="primary">ATX3_1</name>
    <name evidence="16" type="ORF">CFP56_026270</name>
</gene>
<feature type="domain" description="SET" evidence="12">
    <location>
        <begin position="934"/>
        <end position="1089"/>
    </location>
</feature>
<dbReference type="FunFam" id="3.30.40.10:FF:000464">
    <property type="entry name" value="Histone-lysine N-methyltransferase"/>
    <property type="match status" value="1"/>
</dbReference>
<dbReference type="InterPro" id="IPR046341">
    <property type="entry name" value="SET_dom_sf"/>
</dbReference>
<dbReference type="CDD" id="cd10518">
    <property type="entry name" value="SET_SETD1-like"/>
    <property type="match status" value="1"/>
</dbReference>
<keyword evidence="4" id="KW-0479">Metal-binding</keyword>
<dbReference type="GO" id="GO:0008168">
    <property type="term" value="F:methyltransferase activity"/>
    <property type="evidence" value="ECO:0007669"/>
    <property type="project" value="UniProtKB-KW"/>
</dbReference>
<dbReference type="Pfam" id="PF00855">
    <property type="entry name" value="PWWP"/>
    <property type="match status" value="1"/>
</dbReference>
<dbReference type="SUPFAM" id="SSF82199">
    <property type="entry name" value="SET domain"/>
    <property type="match status" value="2"/>
</dbReference>
<dbReference type="Gene3D" id="3.10.390.10">
    <property type="entry name" value="SAND domain-like"/>
    <property type="match status" value="1"/>
</dbReference>
<dbReference type="Proteomes" id="UP000237347">
    <property type="component" value="Unassembled WGS sequence"/>
</dbReference>
<sequence length="1114" mass="126867">MVRNMIIKRTTKLEMPKLKRCKLEDPNCEEDCAYSVNPKKRKSNGYHSVGNADMSNVSGDSWSSGGSYWGRVGELESNSKRLSAKRGERLRQPPLLKSSRGRVQTLPSRLYDSVVDIWKTGESKLKLDTKNSSLEDDEEIIMDRVEDVGFVKKSDEEKAWFKNSKFCTFEEEGQGEVGPGGVNCKNFGYRKYLNSSSSMANAFGVNKTGFVYSGLMSKENSQKRKELYKPEDFALGDIVWAKCGRRYPAWPAVVIDPILQAPETVLSCCVPGAICVMFFGYSKNGTQRDYAWVKQGMIFPFMEFMDRGRPSYTRANRVTFKWHWRRHCWQKMVFWTQTLGLGKWDFCKDTRPCDGCGLFLPWKNMKKMKGSTRQTQLLCKHCAKLCKSKQYCGICKKIWHHSDGGDWVCCDGCNVWVHAECENISSKLFKDLENVDYYCPDCKAKSNYELLASEKCQPNVKSLENSGQNVLPEKVAVVCNGMEGTYIPNLHIVMCKCGSCGSKKYTPSEWERHTGCRAKKWKYSVKVKGTMLPLEKWVCTNYLHFESTTSFSIQEYNVHGVDPLKLDKQQCQIAVHQECYGEKSVQDFTSWVCRACESHDLKRECCLCPVQGGALKPTDVEMLWVHVTCAWFRPEVGFLNHEKMEPAVGILRIPSNSFLKVKLCQIAVHQECYGEKSVQDFTSWVCRACESHDLKRECCLCPVQGGALKPTDVEMLWVHVTCAWFRPEVGFLNHEKMEPAVGILRIPSNSFLKRCVICQQSHGSCTQCCKCTTYFHVMCASRAGYSMELHCSERNGTQMTKKLIYCADHREPNPDAVVVVHTPAGVFSARSLLPNQQGCFRGSRLASLKNTELPESPTSEINEFEPLSSARCRAFKRSKNKMADGQPIFHRLMGPSHHSLDAISSLSTKNEVEVSKDFTSFKERLCHLQRTECYRVCFGKSGIHGWGLFARRNIQEGEMVRRSVADLREAKYQLEGKDCYLFKISEEVVIDATNKGNIARLINHSVRRSVADLREAKYQLEGKDCYLFKISEEVVIDATNKGNIARLINHSCMPNCYARIMSLGDEESRIVLIAKTNVSAGEELTYDYLFDPDELDELKVPCRCRTPNCRKFMN</sequence>
<dbReference type="EMBL" id="PKMF04000421">
    <property type="protein sequence ID" value="KAK7832597.1"/>
    <property type="molecule type" value="Genomic_DNA"/>
</dbReference>
<evidence type="ECO:0000256" key="2">
    <source>
        <dbReference type="ARBA" id="ARBA00022679"/>
    </source>
</evidence>
<dbReference type="PROSITE" id="PS51805">
    <property type="entry name" value="EPHD"/>
    <property type="match status" value="2"/>
</dbReference>
<evidence type="ECO:0000256" key="7">
    <source>
        <dbReference type="ARBA" id="ARBA00022853"/>
    </source>
</evidence>
<evidence type="ECO:0000259" key="13">
    <source>
        <dbReference type="PROSITE" id="PS50812"/>
    </source>
</evidence>
<dbReference type="GO" id="GO:0006357">
    <property type="term" value="P:regulation of transcription by RNA polymerase II"/>
    <property type="evidence" value="ECO:0007669"/>
    <property type="project" value="TreeGrafter"/>
</dbReference>
<dbReference type="CDD" id="cd15517">
    <property type="entry name" value="PHD_TCF19_like"/>
    <property type="match status" value="1"/>
</dbReference>
<dbReference type="Gene3D" id="2.30.30.140">
    <property type="match status" value="1"/>
</dbReference>
<keyword evidence="17" id="KW-1185">Reference proteome</keyword>
<evidence type="ECO:0000256" key="9">
    <source>
        <dbReference type="PROSITE-ProRule" id="PRU00146"/>
    </source>
</evidence>
<keyword evidence="2" id="KW-0808">Transferase</keyword>
<evidence type="ECO:0000256" key="3">
    <source>
        <dbReference type="ARBA" id="ARBA00022691"/>
    </source>
</evidence>
<feature type="region of interest" description="Disordered" evidence="10">
    <location>
        <begin position="39"/>
        <end position="61"/>
    </location>
</feature>
<dbReference type="InterPro" id="IPR000313">
    <property type="entry name" value="PWWP_dom"/>
</dbReference>
<feature type="domain" description="PHD-type" evidence="15">
    <location>
        <begin position="602"/>
        <end position="658"/>
    </location>
</feature>
<dbReference type="SMART" id="SM00249">
    <property type="entry name" value="PHD"/>
    <property type="match status" value="3"/>
</dbReference>
<keyword evidence="1" id="KW-0489">Methyltransferase</keyword>
<keyword evidence="3" id="KW-0949">S-adenosyl-L-methionine</keyword>
<feature type="domain" description="Post-SET" evidence="14">
    <location>
        <begin position="1098"/>
        <end position="1114"/>
    </location>
</feature>
<dbReference type="Pfam" id="PF13832">
    <property type="entry name" value="zf-HC5HC2H_2"/>
    <property type="match status" value="2"/>
</dbReference>
<dbReference type="SMART" id="SM00293">
    <property type="entry name" value="PWWP"/>
    <property type="match status" value="1"/>
</dbReference>
<reference evidence="16 17" key="1">
    <citation type="journal article" date="2018" name="Sci. Data">
        <title>The draft genome sequence of cork oak.</title>
        <authorList>
            <person name="Ramos A.M."/>
            <person name="Usie A."/>
            <person name="Barbosa P."/>
            <person name="Barros P.M."/>
            <person name="Capote T."/>
            <person name="Chaves I."/>
            <person name="Simoes F."/>
            <person name="Abreu I."/>
            <person name="Carrasquinho I."/>
            <person name="Faro C."/>
            <person name="Guimaraes J.B."/>
            <person name="Mendonca D."/>
            <person name="Nobrega F."/>
            <person name="Rodrigues L."/>
            <person name="Saibo N.J.M."/>
            <person name="Varela M.C."/>
            <person name="Egas C."/>
            <person name="Matos J."/>
            <person name="Miguel C.M."/>
            <person name="Oliveira M.M."/>
            <person name="Ricardo C.P."/>
            <person name="Goncalves S."/>
        </authorList>
    </citation>
    <scope>NUCLEOTIDE SEQUENCE [LARGE SCALE GENOMIC DNA]</scope>
    <source>
        <strain evidence="17">cv. HL8</strain>
    </source>
</reference>